<dbReference type="SUPFAM" id="SSF52540">
    <property type="entry name" value="P-loop containing nucleoside triphosphate hydrolases"/>
    <property type="match status" value="2"/>
</dbReference>
<dbReference type="RefSeq" id="WP_233696653.1">
    <property type="nucleotide sequence ID" value="NZ_JAJNBZ010000006.1"/>
</dbReference>
<dbReference type="EMBL" id="JAJNBZ010000006">
    <property type="protein sequence ID" value="MCE5169744.1"/>
    <property type="molecule type" value="Genomic_DNA"/>
</dbReference>
<organism evidence="1 2">
    <name type="scientific">Paenibacillus profundus</name>
    <dbReference type="NCBI Taxonomy" id="1173085"/>
    <lineage>
        <taxon>Bacteria</taxon>
        <taxon>Bacillati</taxon>
        <taxon>Bacillota</taxon>
        <taxon>Bacilli</taxon>
        <taxon>Bacillales</taxon>
        <taxon>Paenibacillaceae</taxon>
        <taxon>Paenibacillus</taxon>
    </lineage>
</organism>
<sequence>MNDCRGRIPAVFLIWIGVCREITAAGMFLRLFVRPWTTGKGERRRMKNTKLIIVEGVAGSGKTTTAQHIYDKLRERGVVAELYLEGNTDHPADYEYTACLNKNQFNELLHLYPGERDTILACTDNQDGDYLFCYGRMYVMEGGEQAVPSKRDAMNAIIQHVRPYDIYDGLPIEKYRELLLRRWGQFGACAAAEEKVYIFECCFLQNTLCAMLVRHHAARRDTLSFIQDLADRVRKLEPVLFYYDQSDIRDTLERAAITRSSSWYEGFLNYHTSQGYGLAHGLTGLEGCLEVLRERKSIEKEVLKLLPWKHFILDNSGYDWETCLEQVDRFLENKLT</sequence>
<proteinExistence type="predicted"/>
<comment type="caution">
    <text evidence="1">The sequence shown here is derived from an EMBL/GenBank/DDBJ whole genome shotgun (WGS) entry which is preliminary data.</text>
</comment>
<gene>
    <name evidence="1" type="ORF">LQV63_10500</name>
</gene>
<dbReference type="InterPro" id="IPR027417">
    <property type="entry name" value="P-loop_NTPase"/>
</dbReference>
<dbReference type="Proteomes" id="UP001199916">
    <property type="component" value="Unassembled WGS sequence"/>
</dbReference>
<reference evidence="1 2" key="1">
    <citation type="submission" date="2021-11" db="EMBL/GenBank/DDBJ databases">
        <title>Draft genome sequence of Paenibacillus profundus YoMME, a new Gram-positive bacteria with exoelectrogenic properties.</title>
        <authorList>
            <person name="Hubenova Y."/>
            <person name="Hubenova E."/>
            <person name="Manasiev Y."/>
            <person name="Peykov S."/>
            <person name="Mitov M."/>
        </authorList>
    </citation>
    <scope>NUCLEOTIDE SEQUENCE [LARGE SCALE GENOMIC DNA]</scope>
    <source>
        <strain evidence="1 2">YoMME</strain>
    </source>
</reference>
<evidence type="ECO:0008006" key="3">
    <source>
        <dbReference type="Google" id="ProtNLM"/>
    </source>
</evidence>
<accession>A0ABS8YFQ5</accession>
<keyword evidence="2" id="KW-1185">Reference proteome</keyword>
<dbReference type="Gene3D" id="3.40.50.300">
    <property type="entry name" value="P-loop containing nucleotide triphosphate hydrolases"/>
    <property type="match status" value="1"/>
</dbReference>
<name>A0ABS8YFQ5_9BACL</name>
<evidence type="ECO:0000313" key="2">
    <source>
        <dbReference type="Proteomes" id="UP001199916"/>
    </source>
</evidence>
<protein>
    <recommendedName>
        <fullName evidence="3">Thymidylate kinase</fullName>
    </recommendedName>
</protein>
<evidence type="ECO:0000313" key="1">
    <source>
        <dbReference type="EMBL" id="MCE5169744.1"/>
    </source>
</evidence>